<organism evidence="2 3">
    <name type="scientific">Clostridium brassicae</name>
    <dbReference type="NCBI Taxonomy" id="2999072"/>
    <lineage>
        <taxon>Bacteria</taxon>
        <taxon>Bacillati</taxon>
        <taxon>Bacillota</taxon>
        <taxon>Clostridia</taxon>
        <taxon>Eubacteriales</taxon>
        <taxon>Clostridiaceae</taxon>
        <taxon>Clostridium</taxon>
    </lineage>
</organism>
<keyword evidence="3" id="KW-1185">Reference proteome</keyword>
<feature type="region of interest" description="Disordered" evidence="1">
    <location>
        <begin position="207"/>
        <end position="256"/>
    </location>
</feature>
<proteinExistence type="predicted"/>
<sequence length="256" mass="28853">MKIGATSNMIFNSMGTGLKYNNHSGKGMSPLEKQKFQLQEQMKKIEESKSSKESKENSIKELQEKLEEVEAQLAKEKLEKSTEKPKVENEKDKEIEEQKAAEESKENPQVINKNVMIGITSASSHQKIGKVAYSVYRQAEAKGDMEVAQRALRYTSSEIKKSAQSKKLIERGIKEYKKQMDNVKKADTKKVVTDKIIKENSVMDMKVDSTTVEEHSRDTSKVATNSEIKVQSSEDTSKIVANAQTKTEPSVKETLK</sequence>
<feature type="region of interest" description="Disordered" evidence="1">
    <location>
        <begin position="17"/>
        <end position="63"/>
    </location>
</feature>
<evidence type="ECO:0000256" key="1">
    <source>
        <dbReference type="SAM" id="MobiDB-lite"/>
    </source>
</evidence>
<dbReference type="EMBL" id="JAPQFJ010000009">
    <property type="protein sequence ID" value="MCY6959006.1"/>
    <property type="molecule type" value="Genomic_DNA"/>
</dbReference>
<dbReference type="Proteomes" id="UP001144612">
    <property type="component" value="Unassembled WGS sequence"/>
</dbReference>
<accession>A0ABT4D9M5</accession>
<comment type="caution">
    <text evidence="2">The sequence shown here is derived from an EMBL/GenBank/DDBJ whole genome shotgun (WGS) entry which is preliminary data.</text>
</comment>
<gene>
    <name evidence="2" type="ORF">OW729_10360</name>
</gene>
<name>A0ABT4D9M5_9CLOT</name>
<protein>
    <submittedName>
        <fullName evidence="2">FlxA-like family protein</fullName>
    </submittedName>
</protein>
<feature type="region of interest" description="Disordered" evidence="1">
    <location>
        <begin position="75"/>
        <end position="107"/>
    </location>
</feature>
<evidence type="ECO:0000313" key="2">
    <source>
        <dbReference type="EMBL" id="MCY6959006.1"/>
    </source>
</evidence>
<feature type="compositionally biased region" description="Basic and acidic residues" evidence="1">
    <location>
        <begin position="41"/>
        <end position="63"/>
    </location>
</feature>
<evidence type="ECO:0000313" key="3">
    <source>
        <dbReference type="Proteomes" id="UP001144612"/>
    </source>
</evidence>
<reference evidence="2" key="1">
    <citation type="submission" date="2022-12" db="EMBL/GenBank/DDBJ databases">
        <title>Clostridium sp. nov., isolated from industrial wastewater.</title>
        <authorList>
            <person name="Jiayan W."/>
        </authorList>
    </citation>
    <scope>NUCLEOTIDE SEQUENCE</scope>
    <source>
        <strain evidence="2">ZC22-4</strain>
    </source>
</reference>
<feature type="compositionally biased region" description="Basic and acidic residues" evidence="1">
    <location>
        <begin position="75"/>
        <end position="106"/>
    </location>
</feature>
<feature type="compositionally biased region" description="Polar residues" evidence="1">
    <location>
        <begin position="221"/>
        <end position="234"/>
    </location>
</feature>
<dbReference type="RefSeq" id="WP_268061428.1">
    <property type="nucleotide sequence ID" value="NZ_JAPQFJ010000009.1"/>
</dbReference>